<evidence type="ECO:0000256" key="2">
    <source>
        <dbReference type="ARBA" id="ARBA00023125"/>
    </source>
</evidence>
<feature type="domain" description="HTH lacI-type" evidence="5">
    <location>
        <begin position="8"/>
        <end position="62"/>
    </location>
</feature>
<evidence type="ECO:0000313" key="6">
    <source>
        <dbReference type="EMBL" id="TQL81487.1"/>
    </source>
</evidence>
<dbReference type="CDD" id="cd06278">
    <property type="entry name" value="PBP1_LacI-like"/>
    <property type="match status" value="1"/>
</dbReference>
<comment type="caution">
    <text evidence="6">The sequence shown here is derived from an EMBL/GenBank/DDBJ whole genome shotgun (WGS) entry which is preliminary data.</text>
</comment>
<name>A0A543B9H5_9MICO</name>
<evidence type="ECO:0000256" key="4">
    <source>
        <dbReference type="SAM" id="MobiDB-lite"/>
    </source>
</evidence>
<dbReference type="Pfam" id="PF13377">
    <property type="entry name" value="Peripla_BP_3"/>
    <property type="match status" value="1"/>
</dbReference>
<dbReference type="SMART" id="SM00354">
    <property type="entry name" value="HTH_LACI"/>
    <property type="match status" value="1"/>
</dbReference>
<dbReference type="PANTHER" id="PTHR30146:SF153">
    <property type="entry name" value="LACTOSE OPERON REPRESSOR"/>
    <property type="match status" value="1"/>
</dbReference>
<protein>
    <submittedName>
        <fullName evidence="6">LacI family transcriptional regulator</fullName>
    </submittedName>
</protein>
<dbReference type="SUPFAM" id="SSF53822">
    <property type="entry name" value="Periplasmic binding protein-like I"/>
    <property type="match status" value="1"/>
</dbReference>
<dbReference type="PANTHER" id="PTHR30146">
    <property type="entry name" value="LACI-RELATED TRANSCRIPTIONAL REPRESSOR"/>
    <property type="match status" value="1"/>
</dbReference>
<dbReference type="EMBL" id="VFOX01000002">
    <property type="protein sequence ID" value="TQL81487.1"/>
    <property type="molecule type" value="Genomic_DNA"/>
</dbReference>
<dbReference type="GO" id="GO:0003700">
    <property type="term" value="F:DNA-binding transcription factor activity"/>
    <property type="evidence" value="ECO:0007669"/>
    <property type="project" value="TreeGrafter"/>
</dbReference>
<dbReference type="RefSeq" id="WP_141873279.1">
    <property type="nucleotide sequence ID" value="NZ_VFOX01000002.1"/>
</dbReference>
<dbReference type="AlphaFoldDB" id="A0A543B9H5"/>
<keyword evidence="3" id="KW-0804">Transcription</keyword>
<dbReference type="GO" id="GO:0000976">
    <property type="term" value="F:transcription cis-regulatory region binding"/>
    <property type="evidence" value="ECO:0007669"/>
    <property type="project" value="TreeGrafter"/>
</dbReference>
<evidence type="ECO:0000313" key="7">
    <source>
        <dbReference type="Proteomes" id="UP000317209"/>
    </source>
</evidence>
<dbReference type="Pfam" id="PF00356">
    <property type="entry name" value="LacI"/>
    <property type="match status" value="1"/>
</dbReference>
<proteinExistence type="predicted"/>
<dbReference type="Gene3D" id="1.10.260.40">
    <property type="entry name" value="lambda repressor-like DNA-binding domains"/>
    <property type="match status" value="1"/>
</dbReference>
<dbReference type="InterPro" id="IPR028082">
    <property type="entry name" value="Peripla_BP_I"/>
</dbReference>
<dbReference type="InterPro" id="IPR046335">
    <property type="entry name" value="LacI/GalR-like_sensor"/>
</dbReference>
<evidence type="ECO:0000256" key="3">
    <source>
        <dbReference type="ARBA" id="ARBA00023163"/>
    </source>
</evidence>
<reference evidence="6 7" key="1">
    <citation type="submission" date="2019-06" db="EMBL/GenBank/DDBJ databases">
        <title>Sequencing the genomes of 1000 actinobacteria strains.</title>
        <authorList>
            <person name="Klenk H.-P."/>
        </authorList>
    </citation>
    <scope>NUCLEOTIDE SEQUENCE [LARGE SCALE GENOMIC DNA]</scope>
    <source>
        <strain evidence="6 7">DSM 20169</strain>
    </source>
</reference>
<dbReference type="Proteomes" id="UP000317209">
    <property type="component" value="Unassembled WGS sequence"/>
</dbReference>
<dbReference type="OrthoDB" id="37081at2"/>
<accession>A0A543B9H5</accession>
<dbReference type="SUPFAM" id="SSF47413">
    <property type="entry name" value="lambda repressor-like DNA-binding domains"/>
    <property type="match status" value="1"/>
</dbReference>
<dbReference type="PROSITE" id="PS50932">
    <property type="entry name" value="HTH_LACI_2"/>
    <property type="match status" value="1"/>
</dbReference>
<evidence type="ECO:0000259" key="5">
    <source>
        <dbReference type="PROSITE" id="PS50932"/>
    </source>
</evidence>
<feature type="region of interest" description="Disordered" evidence="4">
    <location>
        <begin position="333"/>
        <end position="352"/>
    </location>
</feature>
<keyword evidence="1" id="KW-0805">Transcription regulation</keyword>
<keyword evidence="2" id="KW-0238">DNA-binding</keyword>
<dbReference type="InterPro" id="IPR010982">
    <property type="entry name" value="Lambda_DNA-bd_dom_sf"/>
</dbReference>
<evidence type="ECO:0000256" key="1">
    <source>
        <dbReference type="ARBA" id="ARBA00023015"/>
    </source>
</evidence>
<gene>
    <name evidence="6" type="ORF">FB560_2959</name>
</gene>
<keyword evidence="7" id="KW-1185">Reference proteome</keyword>
<organism evidence="6 7">
    <name type="scientific">Microbacterium saperdae</name>
    <dbReference type="NCBI Taxonomy" id="69368"/>
    <lineage>
        <taxon>Bacteria</taxon>
        <taxon>Bacillati</taxon>
        <taxon>Actinomycetota</taxon>
        <taxon>Actinomycetes</taxon>
        <taxon>Micrococcales</taxon>
        <taxon>Microbacteriaceae</taxon>
        <taxon>Microbacterium</taxon>
    </lineage>
</organism>
<dbReference type="InterPro" id="IPR000843">
    <property type="entry name" value="HTH_LacI"/>
</dbReference>
<dbReference type="CDD" id="cd01392">
    <property type="entry name" value="HTH_LacI"/>
    <property type="match status" value="1"/>
</dbReference>
<sequence length="352" mass="37748">MPPRSRGVTSIDVAKAAGVSQTTVSRIVNGHEGVSERVRTKVENAIQQLGYRPNLSARSLVTSRTHTIGVVLGDPRNSYYAELLHTISDELTRAGYRALILSGRADTTEDLARTLWETNVDAVILTTTLLPADDEGRIVSLGVPSVTMGPGTAPETATISPDNLEGGRIAGRHLVSLGHRRIGVIAGPLGAASVRDRHDGFLQELAAADVAFDDDLLEVADLDYTRAFEATTRLLQRANPPTALFCHNDLVAFGAMNAAKALGVGVPEEVSILGFDDVAMSSWEAFDLTTVRQPILEMARGAVEMTLALLDEPEQERAHLVLPCTLVERSTTRALTGPRQAADSSAQEKRAR</sequence>
<dbReference type="Gene3D" id="3.40.50.2300">
    <property type="match status" value="2"/>
</dbReference>